<keyword evidence="1" id="KW-1133">Transmembrane helix</keyword>
<dbReference type="InterPro" id="IPR000718">
    <property type="entry name" value="Peptidase_M13"/>
</dbReference>
<protein>
    <recommendedName>
        <fullName evidence="2">Peptidase M13 C-terminal domain-containing protein</fullName>
    </recommendedName>
</protein>
<dbReference type="GO" id="GO:0016485">
    <property type="term" value="P:protein processing"/>
    <property type="evidence" value="ECO:0007669"/>
    <property type="project" value="TreeGrafter"/>
</dbReference>
<sequence length="661" mass="73121">MSAKAFESHRHDTFFRRSLGILAMLVVLSFVAFVLRPMGYMKGPFSFGANQPAAAIGMSVEAAVFRYRCEQASEDAREAIDYYADPCEDFHAYACDRTRRRDRGELHDERSRLQRVLFQLSLLNDTNHVAVQAAVLFKSCLSMPLSLEVVLQKNMLEFLEVANLSAETMLGFLETPEDVANLSALNSFAHGIRSLASFESGLNGTVVVSFSRPFSAYLNRRSARAVIDSVTQLLDIPKDHTYKASNLLLADQELATLLIEANTFYVTLEHLASATGGRITSSAWKKIVQDYGFHSANALSSAPIVSVERLKQVFTIIFDKLNPQETAVYTIAHALLPTQILEVLFDDHRTYACFRLVSETLGTTWQDLESYLLGFFDENHEAHSVAYSVASTFEKMLEGKFAHDKQNSGVAIAKLKKLRFDMPSVEGLANFVPSTACRGNLSEHSLYRNLMRCKESRQNAAAANNAALRRRKRSSLATSSILLSVESFRPSSFCHGHDSLLNYATLGTELAATLLRYVAGPLDGAAVSHSTAEWKKAVFPGITANISTCLSRSSRSSELGRLLDDVALQTVAFQVALRASKSQAGAWARIEKAPDAPAWKQTYFVKYCQSLCNDDKLNRSAATLDVALACNSVVMNSPEFAQLFRCERGDPMVPSEYCMVL</sequence>
<dbReference type="Pfam" id="PF01431">
    <property type="entry name" value="Peptidase_M13"/>
    <property type="match status" value="1"/>
</dbReference>
<evidence type="ECO:0000256" key="1">
    <source>
        <dbReference type="SAM" id="Phobius"/>
    </source>
</evidence>
<dbReference type="SUPFAM" id="SSF55486">
    <property type="entry name" value="Metalloproteases ('zincins'), catalytic domain"/>
    <property type="match status" value="2"/>
</dbReference>
<keyword evidence="1" id="KW-0812">Transmembrane</keyword>
<dbReference type="PANTHER" id="PTHR11733:SF241">
    <property type="entry name" value="GH26575P-RELATED"/>
    <property type="match status" value="1"/>
</dbReference>
<dbReference type="Proteomes" id="UP000821837">
    <property type="component" value="Unassembled WGS sequence"/>
</dbReference>
<dbReference type="EMBL" id="JABSTV010001253">
    <property type="protein sequence ID" value="KAH7942977.1"/>
    <property type="molecule type" value="Genomic_DNA"/>
</dbReference>
<organism evidence="3 4">
    <name type="scientific">Rhipicephalus sanguineus</name>
    <name type="common">Brown dog tick</name>
    <name type="synonym">Ixodes sanguineus</name>
    <dbReference type="NCBI Taxonomy" id="34632"/>
    <lineage>
        <taxon>Eukaryota</taxon>
        <taxon>Metazoa</taxon>
        <taxon>Ecdysozoa</taxon>
        <taxon>Arthropoda</taxon>
        <taxon>Chelicerata</taxon>
        <taxon>Arachnida</taxon>
        <taxon>Acari</taxon>
        <taxon>Parasitiformes</taxon>
        <taxon>Ixodida</taxon>
        <taxon>Ixodoidea</taxon>
        <taxon>Ixodidae</taxon>
        <taxon>Rhipicephalinae</taxon>
        <taxon>Rhipicephalus</taxon>
        <taxon>Rhipicephalus</taxon>
    </lineage>
</organism>
<feature type="transmembrane region" description="Helical" evidence="1">
    <location>
        <begin position="21"/>
        <end position="41"/>
    </location>
</feature>
<name>A0A9D4PIQ0_RHISA</name>
<keyword evidence="4" id="KW-1185">Reference proteome</keyword>
<evidence type="ECO:0000313" key="4">
    <source>
        <dbReference type="Proteomes" id="UP000821837"/>
    </source>
</evidence>
<comment type="caution">
    <text evidence="3">The sequence shown here is derived from an EMBL/GenBank/DDBJ whole genome shotgun (WGS) entry which is preliminary data.</text>
</comment>
<evidence type="ECO:0000313" key="3">
    <source>
        <dbReference type="EMBL" id="KAH7942977.1"/>
    </source>
</evidence>
<keyword evidence="1" id="KW-0472">Membrane</keyword>
<dbReference type="InterPro" id="IPR018497">
    <property type="entry name" value="Peptidase_M13_C"/>
</dbReference>
<dbReference type="Gene3D" id="3.40.390.10">
    <property type="entry name" value="Collagenase (Catalytic Domain)"/>
    <property type="match status" value="1"/>
</dbReference>
<dbReference type="InterPro" id="IPR024079">
    <property type="entry name" value="MetalloPept_cat_dom_sf"/>
</dbReference>
<dbReference type="AlphaFoldDB" id="A0A9D4PIQ0"/>
<feature type="domain" description="Peptidase M13 C-terminal" evidence="2">
    <location>
        <begin position="571"/>
        <end position="659"/>
    </location>
</feature>
<dbReference type="PANTHER" id="PTHR11733">
    <property type="entry name" value="ZINC METALLOPROTEASE FAMILY M13 NEPRILYSIN-RELATED"/>
    <property type="match status" value="1"/>
</dbReference>
<reference evidence="3" key="1">
    <citation type="journal article" date="2020" name="Cell">
        <title>Large-Scale Comparative Analyses of Tick Genomes Elucidate Their Genetic Diversity and Vector Capacities.</title>
        <authorList>
            <consortium name="Tick Genome and Microbiome Consortium (TIGMIC)"/>
            <person name="Jia N."/>
            <person name="Wang J."/>
            <person name="Shi W."/>
            <person name="Du L."/>
            <person name="Sun Y."/>
            <person name="Zhan W."/>
            <person name="Jiang J.F."/>
            <person name="Wang Q."/>
            <person name="Zhang B."/>
            <person name="Ji P."/>
            <person name="Bell-Sakyi L."/>
            <person name="Cui X.M."/>
            <person name="Yuan T.T."/>
            <person name="Jiang B.G."/>
            <person name="Yang W.F."/>
            <person name="Lam T.T."/>
            <person name="Chang Q.C."/>
            <person name="Ding S.J."/>
            <person name="Wang X.J."/>
            <person name="Zhu J.G."/>
            <person name="Ruan X.D."/>
            <person name="Zhao L."/>
            <person name="Wei J.T."/>
            <person name="Ye R.Z."/>
            <person name="Que T.C."/>
            <person name="Du C.H."/>
            <person name="Zhou Y.H."/>
            <person name="Cheng J.X."/>
            <person name="Dai P.F."/>
            <person name="Guo W.B."/>
            <person name="Han X.H."/>
            <person name="Huang E.J."/>
            <person name="Li L.F."/>
            <person name="Wei W."/>
            <person name="Gao Y.C."/>
            <person name="Liu J.Z."/>
            <person name="Shao H.Z."/>
            <person name="Wang X."/>
            <person name="Wang C.C."/>
            <person name="Yang T.C."/>
            <person name="Huo Q.B."/>
            <person name="Li W."/>
            <person name="Chen H.Y."/>
            <person name="Chen S.E."/>
            <person name="Zhou L.G."/>
            <person name="Ni X.B."/>
            <person name="Tian J.H."/>
            <person name="Sheng Y."/>
            <person name="Liu T."/>
            <person name="Pan Y.S."/>
            <person name="Xia L.Y."/>
            <person name="Li J."/>
            <person name="Zhao F."/>
            <person name="Cao W.C."/>
        </authorList>
    </citation>
    <scope>NUCLEOTIDE SEQUENCE</scope>
    <source>
        <strain evidence="3">Rsan-2018</strain>
    </source>
</reference>
<accession>A0A9D4PIQ0</accession>
<proteinExistence type="predicted"/>
<gene>
    <name evidence="3" type="ORF">HPB52_003047</name>
</gene>
<evidence type="ECO:0000259" key="2">
    <source>
        <dbReference type="Pfam" id="PF01431"/>
    </source>
</evidence>
<dbReference type="GO" id="GO:0004222">
    <property type="term" value="F:metalloendopeptidase activity"/>
    <property type="evidence" value="ECO:0007669"/>
    <property type="project" value="InterPro"/>
</dbReference>
<reference evidence="3" key="2">
    <citation type="submission" date="2021-09" db="EMBL/GenBank/DDBJ databases">
        <authorList>
            <person name="Jia N."/>
            <person name="Wang J."/>
            <person name="Shi W."/>
            <person name="Du L."/>
            <person name="Sun Y."/>
            <person name="Zhan W."/>
            <person name="Jiang J."/>
            <person name="Wang Q."/>
            <person name="Zhang B."/>
            <person name="Ji P."/>
            <person name="Sakyi L.B."/>
            <person name="Cui X."/>
            <person name="Yuan T."/>
            <person name="Jiang B."/>
            <person name="Yang W."/>
            <person name="Lam T.T.-Y."/>
            <person name="Chang Q."/>
            <person name="Ding S."/>
            <person name="Wang X."/>
            <person name="Zhu J."/>
            <person name="Ruan X."/>
            <person name="Zhao L."/>
            <person name="Wei J."/>
            <person name="Que T."/>
            <person name="Du C."/>
            <person name="Cheng J."/>
            <person name="Dai P."/>
            <person name="Han X."/>
            <person name="Huang E."/>
            <person name="Gao Y."/>
            <person name="Liu J."/>
            <person name="Shao H."/>
            <person name="Ye R."/>
            <person name="Li L."/>
            <person name="Wei W."/>
            <person name="Wang X."/>
            <person name="Wang C."/>
            <person name="Huo Q."/>
            <person name="Li W."/>
            <person name="Guo W."/>
            <person name="Chen H."/>
            <person name="Chen S."/>
            <person name="Zhou L."/>
            <person name="Zhou L."/>
            <person name="Ni X."/>
            <person name="Tian J."/>
            <person name="Zhou Y."/>
            <person name="Sheng Y."/>
            <person name="Liu T."/>
            <person name="Pan Y."/>
            <person name="Xia L."/>
            <person name="Li J."/>
            <person name="Zhao F."/>
            <person name="Cao W."/>
        </authorList>
    </citation>
    <scope>NUCLEOTIDE SEQUENCE</scope>
    <source>
        <strain evidence="3">Rsan-2018</strain>
        <tissue evidence="3">Larvae</tissue>
    </source>
</reference>
<dbReference type="PROSITE" id="PS51885">
    <property type="entry name" value="NEPRILYSIN"/>
    <property type="match status" value="1"/>
</dbReference>
<dbReference type="GO" id="GO:0005886">
    <property type="term" value="C:plasma membrane"/>
    <property type="evidence" value="ECO:0007669"/>
    <property type="project" value="TreeGrafter"/>
</dbReference>